<keyword evidence="1" id="KW-0732">Signal</keyword>
<evidence type="ECO:0000259" key="2">
    <source>
        <dbReference type="Pfam" id="PF01551"/>
    </source>
</evidence>
<gene>
    <name evidence="3" type="ORF">DI628_07855</name>
</gene>
<dbReference type="EMBL" id="VAFM01000002">
    <property type="protein sequence ID" value="TKW60795.1"/>
    <property type="molecule type" value="Genomic_DNA"/>
</dbReference>
<feature type="chain" id="PRO_5026666213" evidence="1">
    <location>
        <begin position="20"/>
        <end position="269"/>
    </location>
</feature>
<dbReference type="Gene3D" id="2.70.70.10">
    <property type="entry name" value="Glucose Permease (Domain IIA)"/>
    <property type="match status" value="1"/>
</dbReference>
<reference evidence="3 4" key="1">
    <citation type="journal article" date="2017" name="Nat. Commun.">
        <title>In situ click chemistry generation of cyclooxygenase-2 inhibitors.</title>
        <authorList>
            <person name="Bhardwaj A."/>
            <person name="Kaur J."/>
            <person name="Wuest M."/>
            <person name="Wuest F."/>
        </authorList>
    </citation>
    <scope>NUCLEOTIDE SEQUENCE [LARGE SCALE GENOMIC DNA]</scope>
    <source>
        <strain evidence="3">S2_018_000_R2_106</strain>
    </source>
</reference>
<dbReference type="InterPro" id="IPR011055">
    <property type="entry name" value="Dup_hybrid_motif"/>
</dbReference>
<dbReference type="PANTHER" id="PTHR21666:SF285">
    <property type="entry name" value="M23 FAMILY METALLOPEPTIDASE"/>
    <property type="match status" value="1"/>
</dbReference>
<evidence type="ECO:0000313" key="4">
    <source>
        <dbReference type="Proteomes" id="UP000320948"/>
    </source>
</evidence>
<accession>A0A6N4R009</accession>
<dbReference type="Pfam" id="PF01551">
    <property type="entry name" value="Peptidase_M23"/>
    <property type="match status" value="1"/>
</dbReference>
<comment type="caution">
    <text evidence="3">The sequence shown here is derived from an EMBL/GenBank/DDBJ whole genome shotgun (WGS) entry which is preliminary data.</text>
</comment>
<evidence type="ECO:0000313" key="3">
    <source>
        <dbReference type="EMBL" id="TKW60795.1"/>
    </source>
</evidence>
<dbReference type="InterPro" id="IPR016047">
    <property type="entry name" value="M23ase_b-sheet_dom"/>
</dbReference>
<dbReference type="CDD" id="cd12797">
    <property type="entry name" value="M23_peptidase"/>
    <property type="match status" value="1"/>
</dbReference>
<proteinExistence type="predicted"/>
<feature type="domain" description="M23ase beta-sheet core" evidence="2">
    <location>
        <begin position="170"/>
        <end position="263"/>
    </location>
</feature>
<evidence type="ECO:0000256" key="1">
    <source>
        <dbReference type="SAM" id="SignalP"/>
    </source>
</evidence>
<dbReference type="InterPro" id="IPR050570">
    <property type="entry name" value="Cell_wall_metabolism_enzyme"/>
</dbReference>
<sequence>MKQMMMVMGCMMASGAVFAAPQVIHQNLQPGGFYVARVAPDSTVKLGKDSIVVGPKGEIVVGFDRNAALKQVLTVCGGQNCKETVLNLKPRTYVTQNVTKVPQGTVTPDPVQEKRVAEDNVATKAARDKAEAGARWRDGFTQDWILPITAPTSGVFGSRRTYNGTERSWHRGHDLAAKTGTPIKAPADGIVRLARDTFMSGNLVMLDHGGAVTSVYAHMSEMDVKVGDEVKAGDVIGKVGTTGRSSGPHLHWGMYWKNIPIDPILWVRK</sequence>
<dbReference type="AlphaFoldDB" id="A0A6N4R009"/>
<dbReference type="SUPFAM" id="SSF51261">
    <property type="entry name" value="Duplicated hybrid motif"/>
    <property type="match status" value="1"/>
</dbReference>
<feature type="signal peptide" evidence="1">
    <location>
        <begin position="1"/>
        <end position="19"/>
    </location>
</feature>
<name>A0A6N4R009_BLAVI</name>
<protein>
    <submittedName>
        <fullName evidence="3">M23 family peptidase</fullName>
    </submittedName>
</protein>
<dbReference type="Proteomes" id="UP000320948">
    <property type="component" value="Unassembled WGS sequence"/>
</dbReference>
<organism evidence="3 4">
    <name type="scientific">Blastochloris viridis</name>
    <name type="common">Rhodopseudomonas viridis</name>
    <dbReference type="NCBI Taxonomy" id="1079"/>
    <lineage>
        <taxon>Bacteria</taxon>
        <taxon>Pseudomonadati</taxon>
        <taxon>Pseudomonadota</taxon>
        <taxon>Alphaproteobacteria</taxon>
        <taxon>Hyphomicrobiales</taxon>
        <taxon>Blastochloridaceae</taxon>
        <taxon>Blastochloris</taxon>
    </lineage>
</organism>
<dbReference type="PANTHER" id="PTHR21666">
    <property type="entry name" value="PEPTIDASE-RELATED"/>
    <property type="match status" value="1"/>
</dbReference>
<dbReference type="GO" id="GO:0004222">
    <property type="term" value="F:metalloendopeptidase activity"/>
    <property type="evidence" value="ECO:0007669"/>
    <property type="project" value="TreeGrafter"/>
</dbReference>